<dbReference type="Pfam" id="PF07699">
    <property type="entry name" value="Ephrin_rec_like"/>
    <property type="match status" value="1"/>
</dbReference>
<dbReference type="SMART" id="SM01411">
    <property type="entry name" value="Ephrin_rec_like"/>
    <property type="match status" value="3"/>
</dbReference>
<feature type="domain" description="MRH" evidence="9">
    <location>
        <begin position="808"/>
        <end position="916"/>
    </location>
</feature>
<comment type="caution">
    <text evidence="10">The sequence shown here is derived from an EMBL/GenBank/DDBJ whole genome shotgun (WGS) entry which is preliminary data.</text>
</comment>
<dbReference type="EMBL" id="CAIX01000031">
    <property type="protein sequence ID" value="CCI42204.1"/>
    <property type="molecule type" value="Genomic_DNA"/>
</dbReference>
<comment type="similarity">
    <text evidence="2">Belongs to the ELAPOR family.</text>
</comment>
<gene>
    <name evidence="10" type="ORF">BN9_029880</name>
</gene>
<reference evidence="10 11" key="1">
    <citation type="submission" date="2012-05" db="EMBL/GenBank/DDBJ databases">
        <title>Recombination and specialization in a pathogen metapopulation.</title>
        <authorList>
            <person name="Gardiner A."/>
            <person name="Kemen E."/>
            <person name="Schultz-Larsen T."/>
            <person name="MacLean D."/>
            <person name="Van Oosterhout C."/>
            <person name="Jones J.D.G."/>
        </authorList>
    </citation>
    <scope>NUCLEOTIDE SEQUENCE [LARGE SCALE GENOMIC DNA]</scope>
    <source>
        <strain evidence="10 11">Ac Nc2</strain>
    </source>
</reference>
<dbReference type="OrthoDB" id="439917at2759"/>
<keyword evidence="8" id="KW-0812">Transmembrane</keyword>
<feature type="transmembrane region" description="Helical" evidence="8">
    <location>
        <begin position="971"/>
        <end position="993"/>
    </location>
</feature>
<dbReference type="PANTHER" id="PTHR22727:SF15">
    <property type="entry name" value="MRH DOMAIN-CONTAINING PROTEIN"/>
    <property type="match status" value="1"/>
</dbReference>
<dbReference type="InterPro" id="IPR009030">
    <property type="entry name" value="Growth_fac_rcpt_cys_sf"/>
</dbReference>
<dbReference type="GO" id="GO:0005886">
    <property type="term" value="C:plasma membrane"/>
    <property type="evidence" value="ECO:0007669"/>
    <property type="project" value="UniProtKB-SubCell"/>
</dbReference>
<feature type="region of interest" description="Disordered" evidence="7">
    <location>
        <begin position="1016"/>
        <end position="1057"/>
    </location>
</feature>
<evidence type="ECO:0000259" key="9">
    <source>
        <dbReference type="PROSITE" id="PS51914"/>
    </source>
</evidence>
<evidence type="ECO:0000256" key="2">
    <source>
        <dbReference type="ARBA" id="ARBA00007627"/>
    </source>
</evidence>
<dbReference type="Gene3D" id="2.10.50.10">
    <property type="entry name" value="Tumor Necrosis Factor Receptor, subunit A, domain 2"/>
    <property type="match status" value="1"/>
</dbReference>
<evidence type="ECO:0000256" key="7">
    <source>
        <dbReference type="SAM" id="MobiDB-lite"/>
    </source>
</evidence>
<keyword evidence="11" id="KW-1185">Reference proteome</keyword>
<dbReference type="AlphaFoldDB" id="A0A024G6K3"/>
<keyword evidence="4" id="KW-0732">Signal</keyword>
<dbReference type="PANTHER" id="PTHR22727">
    <property type="entry name" value="PROTEIN CBG13728"/>
    <property type="match status" value="1"/>
</dbReference>
<evidence type="ECO:0000256" key="8">
    <source>
        <dbReference type="SAM" id="Phobius"/>
    </source>
</evidence>
<dbReference type="InterPro" id="IPR009011">
    <property type="entry name" value="Man6P_isomerase_rcpt-bd_dom_sf"/>
</dbReference>
<evidence type="ECO:0000256" key="3">
    <source>
        <dbReference type="ARBA" id="ARBA00022475"/>
    </source>
</evidence>
<evidence type="ECO:0000256" key="5">
    <source>
        <dbReference type="ARBA" id="ARBA00023157"/>
    </source>
</evidence>
<keyword evidence="8" id="KW-1133">Transmembrane helix</keyword>
<dbReference type="InterPro" id="IPR044865">
    <property type="entry name" value="MRH_dom"/>
</dbReference>
<dbReference type="InterPro" id="IPR011641">
    <property type="entry name" value="Tyr-kin_ephrin_A/B_rcpt-like"/>
</dbReference>
<dbReference type="Gene3D" id="2.70.130.10">
    <property type="entry name" value="Mannose-6-phosphate receptor binding domain"/>
    <property type="match status" value="1"/>
</dbReference>
<feature type="compositionally biased region" description="Acidic residues" evidence="7">
    <location>
        <begin position="1041"/>
        <end position="1051"/>
    </location>
</feature>
<dbReference type="Proteomes" id="UP000053237">
    <property type="component" value="Unassembled WGS sequence"/>
</dbReference>
<evidence type="ECO:0000256" key="4">
    <source>
        <dbReference type="ARBA" id="ARBA00022729"/>
    </source>
</evidence>
<dbReference type="InterPro" id="IPR039181">
    <property type="entry name" value="Elapor1/2"/>
</dbReference>
<keyword evidence="5" id="KW-1015">Disulfide bond</keyword>
<dbReference type="PROSITE" id="PS51914">
    <property type="entry name" value="MRH"/>
    <property type="match status" value="1"/>
</dbReference>
<name>A0A024G6K3_9STRA</name>
<dbReference type="STRING" id="65357.A0A024G6K3"/>
<proteinExistence type="inferred from homology"/>
<keyword evidence="8" id="KW-0472">Membrane</keyword>
<organism evidence="10 11">
    <name type="scientific">Albugo candida</name>
    <dbReference type="NCBI Taxonomy" id="65357"/>
    <lineage>
        <taxon>Eukaryota</taxon>
        <taxon>Sar</taxon>
        <taxon>Stramenopiles</taxon>
        <taxon>Oomycota</taxon>
        <taxon>Peronosporomycetes</taxon>
        <taxon>Albuginales</taxon>
        <taxon>Albuginaceae</taxon>
        <taxon>Albugo</taxon>
    </lineage>
</organism>
<evidence type="ECO:0000256" key="6">
    <source>
        <dbReference type="ARBA" id="ARBA00023180"/>
    </source>
</evidence>
<dbReference type="SUPFAM" id="SSF57184">
    <property type="entry name" value="Growth factor receptor domain"/>
    <property type="match status" value="2"/>
</dbReference>
<comment type="subcellular location">
    <subcellularLocation>
        <location evidence="1">Cell membrane</location>
        <topology evidence="1">Single-pass type I membrane protein</topology>
    </subcellularLocation>
</comment>
<evidence type="ECO:0000256" key="1">
    <source>
        <dbReference type="ARBA" id="ARBA00004251"/>
    </source>
</evidence>
<evidence type="ECO:0000313" key="10">
    <source>
        <dbReference type="EMBL" id="CCI42204.1"/>
    </source>
</evidence>
<keyword evidence="6" id="KW-0325">Glycoprotein</keyword>
<evidence type="ECO:0000313" key="11">
    <source>
        <dbReference type="Proteomes" id="UP000053237"/>
    </source>
</evidence>
<dbReference type="SUPFAM" id="SSF50911">
    <property type="entry name" value="Mannose 6-phosphate receptor domain"/>
    <property type="match status" value="1"/>
</dbReference>
<sequence>MMVSASVDGSTALINIGALAVVAISSQATTTPVVKYAYSECVNNERSLYFYTDEALNCSAATAASVLYKPPIHNLRCDVTCEKGYFLDVNTSSDKPSSECIKCEEGKYSLGGGILYSKATNAWRDPLPIQVTTECSFRSFFSGDWEHSCKAWQPSEDGTMISSGNNSEVLETYGASRLFSTLRITATYVRNGSITFQYRVDAEKPYDGLVFVIDDISQGKLVSETNGWVEVTHDVAAGSHTFTWEYTKDFANDVGADKADIKVIELVGTSYSDASCHPCSSGVTMSGGTICAFCKENEYAAPISESELDFKCYSCPENTVAPKGSIGNTSCIRLNACTTEDLVESFSNCTQGTHTITYQWSEPATCKPELTESISLPPPVKDLTCTSCNSGYYYSKKDICETCEAGKYLSMDQKGVLSCQNCDNGRVVVHQQEFGSGTFGAWSEWPTIIDQNFAMQNGWKLTKDGLLLVPNAKKIKTFKSDARVRFELRASAQFTYPGQVNVTYELQNIPTGEEKTVWLEAEITLKYKKTIEKSTISTTNFTDGSKKAIESTGTKPLTAMSFAFEHGHENGVFTEFIPIYASESTEVEISFILYGLSNEAVKSVKAKFLYFGFYGTQEGGAMACTACPTGTESYRDETTSISQCRLCPAGTYSDSISRSKCAICPANTYSKPGSDTCFPCGSNTHSEPGSAFCSAPSVLVAPDMPKIMYNLSLLQLLVSGNQSSREDNFDDIDQSVTEDVFDAANSQNTTSGFVNPKIVYKLSPMYWMVTGLFRLIGNSWAKNVPGQILQDDTDLDLARPHLIFFEIVNARDLGGSFLLNSRRFGRVECQVPPQLNAWNGGSVMSIEPKGNGSGLTLRYTNGSKCNDEQDGDKRISTTIDFVCDPKVESINQIDGDMDTDVCNIKLMWRTVYACPICQHSFFSEYKTPCSGGKQSITFSKDLACYGGDQKTSIPIRTCNEMVLDSQAIKNVYFAVILVGLVVIVMLVTLTMTYRKYRATYDDYMYLKGKIPTEVKRSSDGNDETVFEFGSQSSGQDTPTEERDDEECEENEAQLQAV</sequence>
<keyword evidence="3" id="KW-1003">Cell membrane</keyword>
<protein>
    <recommendedName>
        <fullName evidence="9">MRH domain-containing protein</fullName>
    </recommendedName>
</protein>
<dbReference type="InParanoid" id="A0A024G6K3"/>
<accession>A0A024G6K3</accession>